<sequence length="67" mass="7589">MATILKGLNMPTGVAFRNGSLYVVAIDKLLRYDNAESQLENMPKPVVVYDDMPPYVAHGWKYIVMDK</sequence>
<comment type="caution">
    <text evidence="1">The sequence shown here is derived from an EMBL/GenBank/DDBJ whole genome shotgun (WGS) entry which is preliminary data.</text>
</comment>
<organism evidence="1 2">
    <name type="scientific">Paracraurococcus lichenis</name>
    <dbReference type="NCBI Taxonomy" id="3064888"/>
    <lineage>
        <taxon>Bacteria</taxon>
        <taxon>Pseudomonadati</taxon>
        <taxon>Pseudomonadota</taxon>
        <taxon>Alphaproteobacteria</taxon>
        <taxon>Acetobacterales</taxon>
        <taxon>Roseomonadaceae</taxon>
        <taxon>Paracraurococcus</taxon>
    </lineage>
</organism>
<reference evidence="1 2" key="1">
    <citation type="submission" date="2023-08" db="EMBL/GenBank/DDBJ databases">
        <title>The draft genome sequence of Paracraurococcus sp. LOR1-02.</title>
        <authorList>
            <person name="Kingkaew E."/>
            <person name="Tanasupawat S."/>
        </authorList>
    </citation>
    <scope>NUCLEOTIDE SEQUENCE [LARGE SCALE GENOMIC DNA]</scope>
    <source>
        <strain evidence="1 2">LOR1-02</strain>
    </source>
</reference>
<dbReference type="Proteomes" id="UP001243009">
    <property type="component" value="Unassembled WGS sequence"/>
</dbReference>
<proteinExistence type="predicted"/>
<evidence type="ECO:0000313" key="2">
    <source>
        <dbReference type="Proteomes" id="UP001243009"/>
    </source>
</evidence>
<protein>
    <submittedName>
        <fullName evidence="1">Sorbosone dehydrogenase family protein</fullName>
    </submittedName>
</protein>
<evidence type="ECO:0000313" key="1">
    <source>
        <dbReference type="EMBL" id="MDO9714817.1"/>
    </source>
</evidence>
<keyword evidence="2" id="KW-1185">Reference proteome</keyword>
<accession>A0ABT9EF29</accession>
<feature type="non-terminal residue" evidence="1">
    <location>
        <position position="67"/>
    </location>
</feature>
<dbReference type="EMBL" id="JAUTWS010000632">
    <property type="protein sequence ID" value="MDO9714817.1"/>
    <property type="molecule type" value="Genomic_DNA"/>
</dbReference>
<name>A0ABT9EF29_9PROT</name>
<gene>
    <name evidence="1" type="ORF">Q7A36_41515</name>
</gene>